<accession>A0A8S4SMW4</accession>
<comment type="caution">
    <text evidence="2">The sequence shown here is derived from an EMBL/GenBank/DDBJ whole genome shotgun (WGS) entry which is preliminary data.</text>
</comment>
<evidence type="ECO:0000313" key="3">
    <source>
        <dbReference type="Proteomes" id="UP000838756"/>
    </source>
</evidence>
<feature type="region of interest" description="Disordered" evidence="1">
    <location>
        <begin position="63"/>
        <end position="97"/>
    </location>
</feature>
<organism evidence="2 3">
    <name type="scientific">Pararge aegeria aegeria</name>
    <dbReference type="NCBI Taxonomy" id="348720"/>
    <lineage>
        <taxon>Eukaryota</taxon>
        <taxon>Metazoa</taxon>
        <taxon>Ecdysozoa</taxon>
        <taxon>Arthropoda</taxon>
        <taxon>Hexapoda</taxon>
        <taxon>Insecta</taxon>
        <taxon>Pterygota</taxon>
        <taxon>Neoptera</taxon>
        <taxon>Endopterygota</taxon>
        <taxon>Lepidoptera</taxon>
        <taxon>Glossata</taxon>
        <taxon>Ditrysia</taxon>
        <taxon>Papilionoidea</taxon>
        <taxon>Nymphalidae</taxon>
        <taxon>Satyrinae</taxon>
        <taxon>Satyrini</taxon>
        <taxon>Parargina</taxon>
        <taxon>Pararge</taxon>
    </lineage>
</organism>
<protein>
    <submittedName>
        <fullName evidence="2">Jg21938 protein</fullName>
    </submittedName>
</protein>
<evidence type="ECO:0000256" key="1">
    <source>
        <dbReference type="SAM" id="MobiDB-lite"/>
    </source>
</evidence>
<reference evidence="2" key="1">
    <citation type="submission" date="2022-03" db="EMBL/GenBank/DDBJ databases">
        <authorList>
            <person name="Lindestad O."/>
        </authorList>
    </citation>
    <scope>NUCLEOTIDE SEQUENCE</scope>
</reference>
<name>A0A8S4SMW4_9NEOP</name>
<dbReference type="Proteomes" id="UP000838756">
    <property type="component" value="Unassembled WGS sequence"/>
</dbReference>
<keyword evidence="3" id="KW-1185">Reference proteome</keyword>
<dbReference type="EMBL" id="CAKXAJ010026406">
    <property type="protein sequence ID" value="CAH2267885.1"/>
    <property type="molecule type" value="Genomic_DNA"/>
</dbReference>
<proteinExistence type="predicted"/>
<sequence length="113" mass="12155">MRSNSIVRYESRAYKCREIKNSGDISESIVNQYGEGIETSVWRWRRAGGGCELGARARAARGAGRGAASRCSTPPPPAARIDPARDSSACRSGPRHHRALIAPARRARAPAPA</sequence>
<evidence type="ECO:0000313" key="2">
    <source>
        <dbReference type="EMBL" id="CAH2267885.1"/>
    </source>
</evidence>
<gene>
    <name evidence="2" type="primary">jg21938</name>
    <name evidence="2" type="ORF">PAEG_LOCUS26366</name>
</gene>
<dbReference type="AlphaFoldDB" id="A0A8S4SMW4"/>